<dbReference type="PANTHER" id="PTHR42648">
    <property type="entry name" value="TRANSPOSASE, PUTATIVE-RELATED"/>
    <property type="match status" value="1"/>
</dbReference>
<dbReference type="Gene3D" id="3.30.420.10">
    <property type="entry name" value="Ribonuclease H-like superfamily/Ribonuclease H"/>
    <property type="match status" value="1"/>
</dbReference>
<dbReference type="GO" id="GO:0003964">
    <property type="term" value="F:RNA-directed DNA polymerase activity"/>
    <property type="evidence" value="ECO:0007669"/>
    <property type="project" value="UniProtKB-KW"/>
</dbReference>
<comment type="catalytic activity">
    <reaction evidence="15">
        <text>DNA(n) + a 2'-deoxyribonucleoside 5'-triphosphate = DNA(n+1) + diphosphate</text>
        <dbReference type="Rhea" id="RHEA:22508"/>
        <dbReference type="Rhea" id="RHEA-COMP:17339"/>
        <dbReference type="Rhea" id="RHEA-COMP:17340"/>
        <dbReference type="ChEBI" id="CHEBI:33019"/>
        <dbReference type="ChEBI" id="CHEBI:61560"/>
        <dbReference type="ChEBI" id="CHEBI:173112"/>
        <dbReference type="EC" id="2.7.7.7"/>
    </reaction>
</comment>
<evidence type="ECO:0000256" key="10">
    <source>
        <dbReference type="ARBA" id="ARBA00022918"/>
    </source>
</evidence>
<dbReference type="GO" id="GO:0006310">
    <property type="term" value="P:DNA recombination"/>
    <property type="evidence" value="ECO:0007669"/>
    <property type="project" value="UniProtKB-KW"/>
</dbReference>
<keyword evidence="11" id="KW-0808">Transferase</keyword>
<reference evidence="18" key="1">
    <citation type="submission" date="2016-09" db="EMBL/GenBank/DDBJ databases">
        <authorList>
            <person name="Guldener U."/>
        </authorList>
    </citation>
    <scope>NUCLEOTIDE SEQUENCE [LARGE SCALE GENOMIC DNA]</scope>
    <source>
        <strain evidence="18">V64-1</strain>
    </source>
</reference>
<dbReference type="GO" id="GO:0003677">
    <property type="term" value="F:DNA binding"/>
    <property type="evidence" value="ECO:0007669"/>
    <property type="project" value="UniProtKB-KW"/>
</dbReference>
<evidence type="ECO:0000256" key="9">
    <source>
        <dbReference type="ARBA" id="ARBA00022908"/>
    </source>
</evidence>
<comment type="catalytic activity">
    <reaction evidence="14">
        <text>DNA(n) + a 2'-deoxyribonucleoside 5'-triphosphate = DNA(n+1) + diphosphate</text>
        <dbReference type="Rhea" id="RHEA:22508"/>
        <dbReference type="Rhea" id="RHEA-COMP:17339"/>
        <dbReference type="Rhea" id="RHEA-COMP:17340"/>
        <dbReference type="ChEBI" id="CHEBI:33019"/>
        <dbReference type="ChEBI" id="CHEBI:61560"/>
        <dbReference type="ChEBI" id="CHEBI:173112"/>
        <dbReference type="EC" id="2.7.7.49"/>
    </reaction>
</comment>
<organism evidence="17 18">
    <name type="scientific">Fusarium oxysporum</name>
    <name type="common">Fusarium vascular wilt</name>
    <dbReference type="NCBI Taxonomy" id="5507"/>
    <lineage>
        <taxon>Eukaryota</taxon>
        <taxon>Fungi</taxon>
        <taxon>Dikarya</taxon>
        <taxon>Ascomycota</taxon>
        <taxon>Pezizomycotina</taxon>
        <taxon>Sordariomycetes</taxon>
        <taxon>Hypocreomycetidae</taxon>
        <taxon>Hypocreales</taxon>
        <taxon>Nectriaceae</taxon>
        <taxon>Fusarium</taxon>
        <taxon>Fusarium oxysporum species complex</taxon>
    </lineage>
</organism>
<feature type="domain" description="Integrase catalytic" evidence="16">
    <location>
        <begin position="40"/>
        <end position="138"/>
    </location>
</feature>
<dbReference type="InterPro" id="IPR039537">
    <property type="entry name" value="Retrotran_Ty1/copia-like"/>
</dbReference>
<evidence type="ECO:0000256" key="12">
    <source>
        <dbReference type="ARBA" id="ARBA00023125"/>
    </source>
</evidence>
<dbReference type="GO" id="GO:0046872">
    <property type="term" value="F:metal ion binding"/>
    <property type="evidence" value="ECO:0007669"/>
    <property type="project" value="UniProtKB-KW"/>
</dbReference>
<dbReference type="InterPro" id="IPR001584">
    <property type="entry name" value="Integrase_cat-core"/>
</dbReference>
<evidence type="ECO:0000256" key="3">
    <source>
        <dbReference type="ARBA" id="ARBA00022722"/>
    </source>
</evidence>
<keyword evidence="9" id="KW-0229">DNA integration</keyword>
<keyword evidence="12" id="KW-0238">DNA-binding</keyword>
<dbReference type="InterPro" id="IPR012337">
    <property type="entry name" value="RNaseH-like_sf"/>
</dbReference>
<dbReference type="SUPFAM" id="SSF53098">
    <property type="entry name" value="Ribonuclease H-like"/>
    <property type="match status" value="1"/>
</dbReference>
<evidence type="ECO:0000256" key="2">
    <source>
        <dbReference type="ARBA" id="ARBA00022695"/>
    </source>
</evidence>
<keyword evidence="4" id="KW-0479">Metal-binding</keyword>
<evidence type="ECO:0000256" key="13">
    <source>
        <dbReference type="ARBA" id="ARBA00023172"/>
    </source>
</evidence>
<dbReference type="GO" id="GO:0032196">
    <property type="term" value="P:transposition"/>
    <property type="evidence" value="ECO:0007669"/>
    <property type="project" value="UniProtKB-KW"/>
</dbReference>
<evidence type="ECO:0000256" key="6">
    <source>
        <dbReference type="ARBA" id="ARBA00022801"/>
    </source>
</evidence>
<evidence type="ECO:0000256" key="1">
    <source>
        <dbReference type="ARBA" id="ARBA00022578"/>
    </source>
</evidence>
<dbReference type="GO" id="GO:0015074">
    <property type="term" value="P:DNA integration"/>
    <property type="evidence" value="ECO:0007669"/>
    <property type="project" value="UniProtKB-KW"/>
</dbReference>
<accession>A0A2H3SZE8</accession>
<dbReference type="GO" id="GO:0003887">
    <property type="term" value="F:DNA-directed DNA polymerase activity"/>
    <property type="evidence" value="ECO:0007669"/>
    <property type="project" value="UniProtKB-KW"/>
</dbReference>
<keyword evidence="3" id="KW-0540">Nuclease</keyword>
<keyword evidence="1" id="KW-0815">Transposition</keyword>
<evidence type="ECO:0000313" key="17">
    <source>
        <dbReference type="EMBL" id="SCO80639.1"/>
    </source>
</evidence>
<evidence type="ECO:0000259" key="16">
    <source>
        <dbReference type="PROSITE" id="PS50994"/>
    </source>
</evidence>
<evidence type="ECO:0000256" key="7">
    <source>
        <dbReference type="ARBA" id="ARBA00022842"/>
    </source>
</evidence>
<dbReference type="GO" id="GO:0005634">
    <property type="term" value="C:nucleus"/>
    <property type="evidence" value="ECO:0007669"/>
    <property type="project" value="UniProtKB-ARBA"/>
</dbReference>
<evidence type="ECO:0000256" key="4">
    <source>
        <dbReference type="ARBA" id="ARBA00022723"/>
    </source>
</evidence>
<keyword evidence="11" id="KW-0239">DNA-directed DNA polymerase</keyword>
<evidence type="ECO:0000256" key="5">
    <source>
        <dbReference type="ARBA" id="ARBA00022759"/>
    </source>
</evidence>
<dbReference type="InterPro" id="IPR036397">
    <property type="entry name" value="RNaseH_sf"/>
</dbReference>
<keyword evidence="6" id="KW-0378">Hydrolase</keyword>
<dbReference type="GO" id="GO:0003723">
    <property type="term" value="F:RNA binding"/>
    <property type="evidence" value="ECO:0007669"/>
    <property type="project" value="UniProtKB-KW"/>
</dbReference>
<sequence>MSGDPGYTSAMLVTDCYSGYIWDYYLPDRTALTLIGALEPEVIECDNEIPDSHQVSDFLSIKHGMRLEPSALYAQSQNGSAERSGGVIKEKARAMRIGVKLPSFLWVEIWRAAIYLYNRTPKYIYNWKTPYERFYTYFAFRDGVVVTERKPD</sequence>
<evidence type="ECO:0000256" key="14">
    <source>
        <dbReference type="ARBA" id="ARBA00048173"/>
    </source>
</evidence>
<evidence type="ECO:0000256" key="8">
    <source>
        <dbReference type="ARBA" id="ARBA00022884"/>
    </source>
</evidence>
<keyword evidence="2" id="KW-0548">Nucleotidyltransferase</keyword>
<dbReference type="GO" id="GO:0016787">
    <property type="term" value="F:hydrolase activity"/>
    <property type="evidence" value="ECO:0007669"/>
    <property type="project" value="UniProtKB-KW"/>
</dbReference>
<evidence type="ECO:0000256" key="15">
    <source>
        <dbReference type="ARBA" id="ARBA00049244"/>
    </source>
</evidence>
<protein>
    <recommendedName>
        <fullName evidence="16">Integrase catalytic domain-containing protein</fullName>
    </recommendedName>
</protein>
<keyword evidence="7" id="KW-0460">Magnesium</keyword>
<keyword evidence="5" id="KW-0255">Endonuclease</keyword>
<dbReference type="AlphaFoldDB" id="A0A2H3SZE8"/>
<keyword evidence="8" id="KW-0694">RNA-binding</keyword>
<gene>
    <name evidence="17" type="ORF">FRV6_04852</name>
</gene>
<keyword evidence="13" id="KW-0233">DNA recombination</keyword>
<dbReference type="GO" id="GO:0004519">
    <property type="term" value="F:endonuclease activity"/>
    <property type="evidence" value="ECO:0007669"/>
    <property type="project" value="UniProtKB-KW"/>
</dbReference>
<dbReference type="VEuPathDB" id="FungiDB:FOC4_g10000122"/>
<dbReference type="PANTHER" id="PTHR42648:SF11">
    <property type="entry name" value="TRANSPOSON TY4-P GAG-POL POLYPROTEIN"/>
    <property type="match status" value="1"/>
</dbReference>
<dbReference type="PROSITE" id="PS50994">
    <property type="entry name" value="INTEGRASE"/>
    <property type="match status" value="1"/>
</dbReference>
<proteinExistence type="predicted"/>
<evidence type="ECO:0000313" key="18">
    <source>
        <dbReference type="Proteomes" id="UP000219369"/>
    </source>
</evidence>
<dbReference type="Proteomes" id="UP000219369">
    <property type="component" value="Unassembled WGS sequence"/>
</dbReference>
<name>A0A2H3SZE8_FUSOX</name>
<dbReference type="EMBL" id="FMJY01000002">
    <property type="protein sequence ID" value="SCO80639.1"/>
    <property type="molecule type" value="Genomic_DNA"/>
</dbReference>
<keyword evidence="10" id="KW-0695">RNA-directed DNA polymerase</keyword>
<evidence type="ECO:0000256" key="11">
    <source>
        <dbReference type="ARBA" id="ARBA00022932"/>
    </source>
</evidence>
<dbReference type="OrthoDB" id="5017987at2759"/>